<protein>
    <submittedName>
        <fullName evidence="6">AraC family transcriptional regulator</fullName>
    </submittedName>
</protein>
<dbReference type="GO" id="GO:0043565">
    <property type="term" value="F:sequence-specific DNA binding"/>
    <property type="evidence" value="ECO:0007669"/>
    <property type="project" value="InterPro"/>
</dbReference>
<keyword evidence="4" id="KW-0812">Transmembrane</keyword>
<keyword evidence="1" id="KW-0805">Transcription regulation</keyword>
<feature type="transmembrane region" description="Helical" evidence="4">
    <location>
        <begin position="85"/>
        <end position="112"/>
    </location>
</feature>
<keyword evidence="4" id="KW-1133">Transmembrane helix</keyword>
<dbReference type="Pfam" id="PF12833">
    <property type="entry name" value="HTH_18"/>
    <property type="match status" value="1"/>
</dbReference>
<dbReference type="SMART" id="SM00342">
    <property type="entry name" value="HTH_ARAC"/>
    <property type="match status" value="1"/>
</dbReference>
<evidence type="ECO:0000256" key="4">
    <source>
        <dbReference type="SAM" id="Phobius"/>
    </source>
</evidence>
<feature type="transmembrane region" description="Helical" evidence="4">
    <location>
        <begin position="228"/>
        <end position="248"/>
    </location>
</feature>
<name>A0A1X9YRC0_9BACT</name>
<dbReference type="STRING" id="709015.GCA_000472485_01644"/>
<organism evidence="6 7">
    <name type="scientific">Pontibacter actiniarum</name>
    <dbReference type="NCBI Taxonomy" id="323450"/>
    <lineage>
        <taxon>Bacteria</taxon>
        <taxon>Pseudomonadati</taxon>
        <taxon>Bacteroidota</taxon>
        <taxon>Cytophagia</taxon>
        <taxon>Cytophagales</taxon>
        <taxon>Hymenobacteraceae</taxon>
        <taxon>Pontibacter</taxon>
    </lineage>
</organism>
<evidence type="ECO:0000313" key="6">
    <source>
        <dbReference type="EMBL" id="ARS35419.1"/>
    </source>
</evidence>
<evidence type="ECO:0000256" key="3">
    <source>
        <dbReference type="ARBA" id="ARBA00023163"/>
    </source>
</evidence>
<evidence type="ECO:0000259" key="5">
    <source>
        <dbReference type="PROSITE" id="PS01124"/>
    </source>
</evidence>
<dbReference type="SUPFAM" id="SSF46689">
    <property type="entry name" value="Homeodomain-like"/>
    <property type="match status" value="1"/>
</dbReference>
<feature type="transmembrane region" description="Helical" evidence="4">
    <location>
        <begin position="202"/>
        <end position="222"/>
    </location>
</feature>
<feature type="transmembrane region" description="Helical" evidence="4">
    <location>
        <begin position="124"/>
        <end position="142"/>
    </location>
</feature>
<evidence type="ECO:0000256" key="2">
    <source>
        <dbReference type="ARBA" id="ARBA00023125"/>
    </source>
</evidence>
<gene>
    <name evidence="6" type="ORF">CA264_08190</name>
</gene>
<keyword evidence="3" id="KW-0804">Transcription</keyword>
<evidence type="ECO:0000256" key="1">
    <source>
        <dbReference type="ARBA" id="ARBA00023015"/>
    </source>
</evidence>
<dbReference type="InterPro" id="IPR009057">
    <property type="entry name" value="Homeodomain-like_sf"/>
</dbReference>
<dbReference type="PANTHER" id="PTHR43280:SF29">
    <property type="entry name" value="ARAC-FAMILY TRANSCRIPTIONAL REGULATOR"/>
    <property type="match status" value="1"/>
</dbReference>
<dbReference type="GO" id="GO:0003700">
    <property type="term" value="F:DNA-binding transcription factor activity"/>
    <property type="evidence" value="ECO:0007669"/>
    <property type="project" value="InterPro"/>
</dbReference>
<keyword evidence="2" id="KW-0238">DNA-binding</keyword>
<dbReference type="PROSITE" id="PS01124">
    <property type="entry name" value="HTH_ARAC_FAMILY_2"/>
    <property type="match status" value="1"/>
</dbReference>
<proteinExistence type="predicted"/>
<dbReference type="InterPro" id="IPR018060">
    <property type="entry name" value="HTH_AraC"/>
</dbReference>
<accession>A0A1X9YRC0</accession>
<feature type="transmembrane region" description="Helical" evidence="4">
    <location>
        <begin position="31"/>
        <end position="49"/>
    </location>
</feature>
<dbReference type="PROSITE" id="PS00041">
    <property type="entry name" value="HTH_ARAC_FAMILY_1"/>
    <property type="match status" value="1"/>
</dbReference>
<dbReference type="OrthoDB" id="5492415at2"/>
<dbReference type="Gene3D" id="1.10.10.60">
    <property type="entry name" value="Homeodomain-like"/>
    <property type="match status" value="2"/>
</dbReference>
<keyword evidence="4" id="KW-0472">Membrane</keyword>
<feature type="domain" description="HTH araC/xylS-type" evidence="5">
    <location>
        <begin position="294"/>
        <end position="395"/>
    </location>
</feature>
<dbReference type="AlphaFoldDB" id="A0A1X9YRC0"/>
<feature type="transmembrane region" description="Helical" evidence="4">
    <location>
        <begin position="61"/>
        <end position="79"/>
    </location>
</feature>
<keyword evidence="7" id="KW-1185">Reference proteome</keyword>
<reference evidence="7" key="1">
    <citation type="submission" date="2017-05" db="EMBL/GenBank/DDBJ databases">
        <authorList>
            <person name="Ray J."/>
            <person name="Price M."/>
            <person name="Deutschbauer A."/>
        </authorList>
    </citation>
    <scope>NUCLEOTIDE SEQUENCE [LARGE SCALE GENOMIC DNA]</scope>
    <source>
        <strain evidence="7">DSM 19842</strain>
    </source>
</reference>
<evidence type="ECO:0000313" key="7">
    <source>
        <dbReference type="Proteomes" id="UP000266292"/>
    </source>
</evidence>
<feature type="transmembrane region" description="Helical" evidence="4">
    <location>
        <begin position="162"/>
        <end position="181"/>
    </location>
</feature>
<dbReference type="KEGG" id="pact:CA264_08190"/>
<dbReference type="PANTHER" id="PTHR43280">
    <property type="entry name" value="ARAC-FAMILY TRANSCRIPTIONAL REGULATOR"/>
    <property type="match status" value="1"/>
</dbReference>
<dbReference type="Proteomes" id="UP000266292">
    <property type="component" value="Chromosome"/>
</dbReference>
<sequence>MSYRRKHNASVKGIVLVPRKKQTISSMDNPLLIGVTCGGAFLLAFLLFNHPSRSNTAANRWLGFFVATFACAMLEVFLHNLSLHVLYPAAFAFIEAVRFLSAPTLYLSILVFTTPTKKFRARELWHFAPFALWLLFQLANVWRGENLRFESELLQNAFLSVVRLSVPFQTVAYLVLCFRRLRQHRLNIEKVASATEAVDLSWLRHFLLALVVVVLVWFNLAFFNFKQLFSLTPFLYLTGLYSLAFFSLRQKEIFAFAPAQLAELKPVIEPVSERDEKQKRLSESMMQSLQLRLEQEMQYEKAFLENELSLPVLAQKVGVSAHELSYLINQVYGENFYAFVNRHRVEEAKRLLSSPEADKLNMLGIAYQAGFNSKTTFNTAFKKHTGLSPTEYGKQARPRQQAKNA</sequence>
<dbReference type="EMBL" id="CP021235">
    <property type="protein sequence ID" value="ARS35419.1"/>
    <property type="molecule type" value="Genomic_DNA"/>
</dbReference>
<dbReference type="InterPro" id="IPR018062">
    <property type="entry name" value="HTH_AraC-typ_CS"/>
</dbReference>